<reference evidence="1" key="1">
    <citation type="submission" date="2023-04" db="EMBL/GenBank/DDBJ databases">
        <title>A chromosome-level genome assembly of the parasitoid wasp Eretmocerus hayati.</title>
        <authorList>
            <person name="Zhong Y."/>
            <person name="Liu S."/>
            <person name="Liu Y."/>
        </authorList>
    </citation>
    <scope>NUCLEOTIDE SEQUENCE</scope>
    <source>
        <strain evidence="1">ZJU_SS_LIU_2023</strain>
    </source>
</reference>
<protein>
    <submittedName>
        <fullName evidence="1">Uncharacterized protein</fullName>
    </submittedName>
</protein>
<organism evidence="1 2">
    <name type="scientific">Eretmocerus hayati</name>
    <dbReference type="NCBI Taxonomy" id="131215"/>
    <lineage>
        <taxon>Eukaryota</taxon>
        <taxon>Metazoa</taxon>
        <taxon>Ecdysozoa</taxon>
        <taxon>Arthropoda</taxon>
        <taxon>Hexapoda</taxon>
        <taxon>Insecta</taxon>
        <taxon>Pterygota</taxon>
        <taxon>Neoptera</taxon>
        <taxon>Endopterygota</taxon>
        <taxon>Hymenoptera</taxon>
        <taxon>Apocrita</taxon>
        <taxon>Proctotrupomorpha</taxon>
        <taxon>Chalcidoidea</taxon>
        <taxon>Aphelinidae</taxon>
        <taxon>Aphelininae</taxon>
        <taxon>Eretmocerus</taxon>
    </lineage>
</organism>
<evidence type="ECO:0000313" key="1">
    <source>
        <dbReference type="EMBL" id="KAJ8686044.1"/>
    </source>
</evidence>
<gene>
    <name evidence="1" type="ORF">QAD02_021837</name>
</gene>
<dbReference type="EMBL" id="CM056741">
    <property type="protein sequence ID" value="KAJ8686044.1"/>
    <property type="molecule type" value="Genomic_DNA"/>
</dbReference>
<evidence type="ECO:0000313" key="2">
    <source>
        <dbReference type="Proteomes" id="UP001239111"/>
    </source>
</evidence>
<keyword evidence="2" id="KW-1185">Reference proteome</keyword>
<dbReference type="Proteomes" id="UP001239111">
    <property type="component" value="Chromosome 1"/>
</dbReference>
<proteinExistence type="predicted"/>
<accession>A0ACC2PTU3</accession>
<name>A0ACC2PTU3_9HYME</name>
<sequence length="385" mass="44286">MMELLSGQSVRGASNDLTEQHKEKIDVIHDGHMLKLHNRNVAYKIKSELNMQGRLTLMSAHMSDPMQLRAEERKLKDPYLRNAGDDLRAEMYTESALLGLPKRKKKTDKRVGHLDGTGRVCEEPQDFSGKLIMLCTFLTKHDVELLKLAEVITCKHNQPSLSIWLINIRAFVEESNIPGAHWPILDIVVIGWSWVLTHSLMFAWNIMTIDEYLEIMYKYCLLKKSPPHGIILVLICYGHFMHLVSRSIDKNFVEYKVEKSRKRYILECISAMALSRTLKELDTIFELLATLLLAKSKAIAEGSEINLSTVTARHASTFKEVHNVMDPPDESLEEEILREDLQSDAIYANSPFYRRYVEKEHKVVAFLESRKDTGPVTNEFYDPLL</sequence>
<comment type="caution">
    <text evidence="1">The sequence shown here is derived from an EMBL/GenBank/DDBJ whole genome shotgun (WGS) entry which is preliminary data.</text>
</comment>